<gene>
    <name evidence="2" type="ORF">pHRC017_0161</name>
</gene>
<organism evidence="2">
    <name type="scientific">Rhizobium meliloti</name>
    <name type="common">Ensifer meliloti</name>
    <name type="synonym">Sinorhizobium meliloti</name>
    <dbReference type="NCBI Taxonomy" id="382"/>
    <lineage>
        <taxon>Bacteria</taxon>
        <taxon>Pseudomonadati</taxon>
        <taxon>Pseudomonadota</taxon>
        <taxon>Alphaproteobacteria</taxon>
        <taxon>Hyphomicrobiales</taxon>
        <taxon>Rhizobiaceae</taxon>
        <taxon>Sinorhizobium/Ensifer group</taxon>
        <taxon>Sinorhizobium</taxon>
    </lineage>
</organism>
<protein>
    <submittedName>
        <fullName evidence="2">Uncharacterized protein</fullName>
    </submittedName>
</protein>
<accession>I2E1G6</accession>
<feature type="region of interest" description="Disordered" evidence="1">
    <location>
        <begin position="18"/>
        <end position="37"/>
    </location>
</feature>
<evidence type="ECO:0000313" key="2">
    <source>
        <dbReference type="EMBL" id="AFJ91334.1"/>
    </source>
</evidence>
<geneLocation type="plasmid" evidence="2">
    <name>pHRC017</name>
</geneLocation>
<reference evidence="2" key="1">
    <citation type="journal article" date="2012" name="Mol. Plant Microbe Interact.">
        <title>Rhizobial plasmids that cause impaired symbiotic nitrogen fixation and enhanced host invasion.</title>
        <authorList>
            <person name="Crook M.B."/>
            <person name="Lindsay D.P."/>
            <person name="Biggs M.B."/>
            <person name="Bentley J.S."/>
            <person name="Price J.C."/>
            <person name="Clement S.C."/>
            <person name="Clement M.J."/>
            <person name="Long S.R."/>
            <person name="Griffitts J.S."/>
        </authorList>
    </citation>
    <scope>NUCLEOTIDE SEQUENCE</scope>
    <source>
        <strain evidence="2">C017</strain>
        <plasmid evidence="2">pHRC017</plasmid>
    </source>
</reference>
<sequence>MEPTSPYISTRFATVGSMTRLRRPDPNGIMDQRDILE</sequence>
<name>I2E1G6_RHIML</name>
<proteinExistence type="predicted"/>
<dbReference type="EMBL" id="JQ665880">
    <property type="protein sequence ID" value="AFJ91334.1"/>
    <property type="molecule type" value="Genomic_DNA"/>
</dbReference>
<dbReference type="AlphaFoldDB" id="I2E1G6"/>
<keyword evidence="2" id="KW-0614">Plasmid</keyword>
<evidence type="ECO:0000256" key="1">
    <source>
        <dbReference type="SAM" id="MobiDB-lite"/>
    </source>
</evidence>